<feature type="domain" description="THIF-type NAD/FAD binding fold" evidence="1">
    <location>
        <begin position="3"/>
        <end position="107"/>
    </location>
</feature>
<dbReference type="GO" id="GO:0004792">
    <property type="term" value="F:thiosulfate-cyanide sulfurtransferase activity"/>
    <property type="evidence" value="ECO:0007669"/>
    <property type="project" value="TreeGrafter"/>
</dbReference>
<dbReference type="EMBL" id="CP006868">
    <property type="protein sequence ID" value="UXD21102.1"/>
    <property type="molecule type" value="Genomic_DNA"/>
</dbReference>
<sequence length="188" mass="21447">MKRILVVGAGALGSWTSEIIVRSLNNLSFTLVDFDKIDEQNIYRQLYYPEDIGKYKVEVLANRLKKFGANVKTVKSKIEDVIDSLEDHDLALALTDNIESRLVVEKRFKTLHAMVRPEFGILLMTTEKVKLRNIMRRGRHRGRQDVSMVVTIASFAARAAIEYLTTGRSAVEGRMLIVSKYGTEWLEL</sequence>
<evidence type="ECO:0000313" key="2">
    <source>
        <dbReference type="EMBL" id="UXD21102.1"/>
    </source>
</evidence>
<dbReference type="Gene3D" id="3.40.50.720">
    <property type="entry name" value="NAD(P)-binding Rossmann-like Domain"/>
    <property type="match status" value="1"/>
</dbReference>
<keyword evidence="3" id="KW-1185">Reference proteome</keyword>
<accession>A0A977K8T2</accession>
<dbReference type="KEGG" id="ipc:IPA_00170"/>
<dbReference type="PANTHER" id="PTHR10953:SF102">
    <property type="entry name" value="ADENYLYLTRANSFERASE AND SULFURTRANSFERASE MOCS3"/>
    <property type="match status" value="1"/>
</dbReference>
<proteinExistence type="predicted"/>
<dbReference type="CDD" id="cd01483">
    <property type="entry name" value="E1_enzyme_family"/>
    <property type="match status" value="1"/>
</dbReference>
<dbReference type="PANTHER" id="PTHR10953">
    <property type="entry name" value="UBIQUITIN-ACTIVATING ENZYME E1"/>
    <property type="match status" value="1"/>
</dbReference>
<dbReference type="SUPFAM" id="SSF69572">
    <property type="entry name" value="Activating enzymes of the ubiquitin-like proteins"/>
    <property type="match status" value="1"/>
</dbReference>
<dbReference type="Proteomes" id="UP001063698">
    <property type="component" value="Chromosome"/>
</dbReference>
<dbReference type="InterPro" id="IPR000594">
    <property type="entry name" value="ThiF_NAD_FAD-bd"/>
</dbReference>
<dbReference type="InterPro" id="IPR045886">
    <property type="entry name" value="ThiF/MoeB/HesA"/>
</dbReference>
<dbReference type="AlphaFoldDB" id="A0A977K8T2"/>
<organism evidence="2 3">
    <name type="scientific">Ignicoccus pacificus DSM 13166</name>
    <dbReference type="NCBI Taxonomy" id="940294"/>
    <lineage>
        <taxon>Archaea</taxon>
        <taxon>Thermoproteota</taxon>
        <taxon>Thermoprotei</taxon>
        <taxon>Desulfurococcales</taxon>
        <taxon>Desulfurococcaceae</taxon>
        <taxon>Ignicoccus</taxon>
    </lineage>
</organism>
<name>A0A977K8T2_9CREN</name>
<dbReference type="GO" id="GO:0005737">
    <property type="term" value="C:cytoplasm"/>
    <property type="evidence" value="ECO:0007669"/>
    <property type="project" value="TreeGrafter"/>
</dbReference>
<evidence type="ECO:0000313" key="3">
    <source>
        <dbReference type="Proteomes" id="UP001063698"/>
    </source>
</evidence>
<dbReference type="GO" id="GO:0008641">
    <property type="term" value="F:ubiquitin-like modifier activating enzyme activity"/>
    <property type="evidence" value="ECO:0007669"/>
    <property type="project" value="InterPro"/>
</dbReference>
<protein>
    <submittedName>
        <fullName evidence="2">Molybdopterin biosynthesis protein MoeB</fullName>
    </submittedName>
</protein>
<dbReference type="GO" id="GO:0016779">
    <property type="term" value="F:nucleotidyltransferase activity"/>
    <property type="evidence" value="ECO:0007669"/>
    <property type="project" value="TreeGrafter"/>
</dbReference>
<reference evidence="2" key="1">
    <citation type="submission" date="2013-11" db="EMBL/GenBank/DDBJ databases">
        <title>Comparative genomics of Ignicoccus.</title>
        <authorList>
            <person name="Podar M."/>
        </authorList>
    </citation>
    <scope>NUCLEOTIDE SEQUENCE</scope>
    <source>
        <strain evidence="2">DSM 13166</strain>
    </source>
</reference>
<dbReference type="InterPro" id="IPR035985">
    <property type="entry name" value="Ubiquitin-activating_enz"/>
</dbReference>
<dbReference type="Pfam" id="PF00899">
    <property type="entry name" value="ThiF"/>
    <property type="match status" value="1"/>
</dbReference>
<gene>
    <name evidence="2" type="ORF">IPA_00170</name>
</gene>
<evidence type="ECO:0000259" key="1">
    <source>
        <dbReference type="Pfam" id="PF00899"/>
    </source>
</evidence>